<proteinExistence type="predicted"/>
<reference evidence="1 2" key="1">
    <citation type="journal article" date="2019" name="Sci. Rep.">
        <title>Orb-weaving spider Araneus ventricosus genome elucidates the spidroin gene catalogue.</title>
        <authorList>
            <person name="Kono N."/>
            <person name="Nakamura H."/>
            <person name="Ohtoshi R."/>
            <person name="Moran D.A.P."/>
            <person name="Shinohara A."/>
            <person name="Yoshida Y."/>
            <person name="Fujiwara M."/>
            <person name="Mori M."/>
            <person name="Tomita M."/>
            <person name="Arakawa K."/>
        </authorList>
    </citation>
    <scope>NUCLEOTIDE SEQUENCE [LARGE SCALE GENOMIC DNA]</scope>
</reference>
<gene>
    <name evidence="1" type="ORF">AVEN_112719_1</name>
</gene>
<protein>
    <submittedName>
        <fullName evidence="1">Uncharacterized protein</fullName>
    </submittedName>
</protein>
<name>A0A4Y2PJG2_ARAVE</name>
<keyword evidence="2" id="KW-1185">Reference proteome</keyword>
<accession>A0A4Y2PJG2</accession>
<dbReference type="EMBL" id="BGPR01011603">
    <property type="protein sequence ID" value="GBN52115.1"/>
    <property type="molecule type" value="Genomic_DNA"/>
</dbReference>
<sequence>MLVLVALPVQFSEHQLALTYPPTVTENFAEEGKASPHLGIVGLETNTPKFYVLAEHQIVLQLSTLSEALAVLTTTFSIANTQAVEKNFIIFRVLFLRCIAQDKHMLPQSTTQKLLQDFNSLCEMQTDYITDKMKTNIDFVIATMDETQSLSKHKVEESNHPIFVLDAPGSLIFLTNFRKTSGISFNLKTLHYVTPFCMIAVLNLSIIISGQLLGSLISTFSFQLFVDPVEAAILRLVHLVRYSTLTKNPPSIGFPLLHKYVFFSKFSYNGFPLH</sequence>
<evidence type="ECO:0000313" key="1">
    <source>
        <dbReference type="EMBL" id="GBN52115.1"/>
    </source>
</evidence>
<dbReference type="Proteomes" id="UP000499080">
    <property type="component" value="Unassembled WGS sequence"/>
</dbReference>
<evidence type="ECO:0000313" key="2">
    <source>
        <dbReference type="Proteomes" id="UP000499080"/>
    </source>
</evidence>
<organism evidence="1 2">
    <name type="scientific">Araneus ventricosus</name>
    <name type="common">Orbweaver spider</name>
    <name type="synonym">Epeira ventricosa</name>
    <dbReference type="NCBI Taxonomy" id="182803"/>
    <lineage>
        <taxon>Eukaryota</taxon>
        <taxon>Metazoa</taxon>
        <taxon>Ecdysozoa</taxon>
        <taxon>Arthropoda</taxon>
        <taxon>Chelicerata</taxon>
        <taxon>Arachnida</taxon>
        <taxon>Araneae</taxon>
        <taxon>Araneomorphae</taxon>
        <taxon>Entelegynae</taxon>
        <taxon>Araneoidea</taxon>
        <taxon>Araneidae</taxon>
        <taxon>Araneus</taxon>
    </lineage>
</organism>
<dbReference type="AlphaFoldDB" id="A0A4Y2PJG2"/>
<comment type="caution">
    <text evidence="1">The sequence shown here is derived from an EMBL/GenBank/DDBJ whole genome shotgun (WGS) entry which is preliminary data.</text>
</comment>